<dbReference type="EMBL" id="CAKLPY010000003">
    <property type="protein sequence ID" value="CAH0997501.1"/>
    <property type="molecule type" value="Genomic_DNA"/>
</dbReference>
<evidence type="ECO:0000313" key="1">
    <source>
        <dbReference type="EMBL" id="CAH0997501.1"/>
    </source>
</evidence>
<keyword evidence="2" id="KW-1185">Reference proteome</keyword>
<reference evidence="1" key="1">
    <citation type="submission" date="2021-12" db="EMBL/GenBank/DDBJ databases">
        <authorList>
            <person name="Rodrigo-Torres L."/>
            <person name="Arahal R. D."/>
            <person name="Lucena T."/>
        </authorList>
    </citation>
    <scope>NUCLEOTIDE SEQUENCE</scope>
    <source>
        <strain evidence="1">CECT 8858</strain>
    </source>
</reference>
<evidence type="ECO:0008006" key="3">
    <source>
        <dbReference type="Google" id="ProtNLM"/>
    </source>
</evidence>
<sequence>MQTYIAILRGINVNGKNIIKMDKLLLLFQNLGFEHVKTYIQSGNVVFQSKNIETSHLEKLIQDKILEDFDCKIPILVIEKSEWNLVANNNPFVNQRNEDTAKLHVTFLSEEPNEAFIEKIKQGNYDVDEFFVAGKAIYLFCPNGYGNTKLSNNFFENKLKITATTRNWKTVNELKIIAEY</sequence>
<dbReference type="PANTHER" id="PTHR36439">
    <property type="entry name" value="BLL4334 PROTEIN"/>
    <property type="match status" value="1"/>
</dbReference>
<dbReference type="RefSeq" id="WP_238808231.1">
    <property type="nucleotide sequence ID" value="NZ_CAKLPY010000003.1"/>
</dbReference>
<proteinExistence type="predicted"/>
<dbReference type="Gene3D" id="3.30.70.1260">
    <property type="entry name" value="bacterial protein sp0830 like"/>
    <property type="match status" value="1"/>
</dbReference>
<gene>
    <name evidence="1" type="ORF">EMA8858_03634</name>
</gene>
<evidence type="ECO:0000313" key="2">
    <source>
        <dbReference type="Proteomes" id="UP000837932"/>
    </source>
</evidence>
<name>A0ABN8EZU5_9BACT</name>
<dbReference type="SUPFAM" id="SSF160379">
    <property type="entry name" value="SP0830-like"/>
    <property type="match status" value="1"/>
</dbReference>
<dbReference type="Proteomes" id="UP000837932">
    <property type="component" value="Unassembled WGS sequence"/>
</dbReference>
<dbReference type="Gene3D" id="3.30.70.1280">
    <property type="entry name" value="SP0830-like domains"/>
    <property type="match status" value="1"/>
</dbReference>
<dbReference type="PIRSF" id="PIRSF008502">
    <property type="entry name" value="UCP008502"/>
    <property type="match status" value="1"/>
</dbReference>
<protein>
    <recommendedName>
        <fullName evidence="3">DUF1697 domain-containing protein</fullName>
    </recommendedName>
</protein>
<organism evidence="1 2">
    <name type="scientific">Emticicia aquatica</name>
    <dbReference type="NCBI Taxonomy" id="1681835"/>
    <lineage>
        <taxon>Bacteria</taxon>
        <taxon>Pseudomonadati</taxon>
        <taxon>Bacteroidota</taxon>
        <taxon>Cytophagia</taxon>
        <taxon>Cytophagales</taxon>
        <taxon>Leadbetterellaceae</taxon>
        <taxon>Emticicia</taxon>
    </lineage>
</organism>
<accession>A0ABN8EZU5</accession>
<comment type="caution">
    <text evidence="1">The sequence shown here is derived from an EMBL/GenBank/DDBJ whole genome shotgun (WGS) entry which is preliminary data.</text>
</comment>
<dbReference type="InterPro" id="IPR012545">
    <property type="entry name" value="DUF1697"/>
</dbReference>
<dbReference type="PANTHER" id="PTHR36439:SF1">
    <property type="entry name" value="DUF1697 DOMAIN-CONTAINING PROTEIN"/>
    <property type="match status" value="1"/>
</dbReference>
<dbReference type="Pfam" id="PF08002">
    <property type="entry name" value="DUF1697"/>
    <property type="match status" value="1"/>
</dbReference>